<evidence type="ECO:0000256" key="1">
    <source>
        <dbReference type="SAM" id="MobiDB-lite"/>
    </source>
</evidence>
<accession>A0AAV7QYG7</accession>
<proteinExistence type="predicted"/>
<dbReference type="AlphaFoldDB" id="A0AAV7QYG7"/>
<dbReference type="Proteomes" id="UP001066276">
    <property type="component" value="Chromosome 6"/>
</dbReference>
<evidence type="ECO:0000313" key="2">
    <source>
        <dbReference type="EMBL" id="KAJ1144547.1"/>
    </source>
</evidence>
<dbReference type="EMBL" id="JANPWB010000010">
    <property type="protein sequence ID" value="KAJ1144547.1"/>
    <property type="molecule type" value="Genomic_DNA"/>
</dbReference>
<reference evidence="2" key="1">
    <citation type="journal article" date="2022" name="bioRxiv">
        <title>Sequencing and chromosome-scale assembly of the giantPleurodeles waltlgenome.</title>
        <authorList>
            <person name="Brown T."/>
            <person name="Elewa A."/>
            <person name="Iarovenko S."/>
            <person name="Subramanian E."/>
            <person name="Araus A.J."/>
            <person name="Petzold A."/>
            <person name="Susuki M."/>
            <person name="Suzuki K.-i.T."/>
            <person name="Hayashi T."/>
            <person name="Toyoda A."/>
            <person name="Oliveira C."/>
            <person name="Osipova E."/>
            <person name="Leigh N.D."/>
            <person name="Simon A."/>
            <person name="Yun M.H."/>
        </authorList>
    </citation>
    <scope>NUCLEOTIDE SEQUENCE</scope>
    <source>
        <strain evidence="2">20211129_DDA</strain>
        <tissue evidence="2">Liver</tissue>
    </source>
</reference>
<gene>
    <name evidence="2" type="ORF">NDU88_010845</name>
</gene>
<comment type="caution">
    <text evidence="2">The sequence shown here is derived from an EMBL/GenBank/DDBJ whole genome shotgun (WGS) entry which is preliminary data.</text>
</comment>
<evidence type="ECO:0000313" key="3">
    <source>
        <dbReference type="Proteomes" id="UP001066276"/>
    </source>
</evidence>
<name>A0AAV7QYG7_PLEWA</name>
<organism evidence="2 3">
    <name type="scientific">Pleurodeles waltl</name>
    <name type="common">Iberian ribbed newt</name>
    <dbReference type="NCBI Taxonomy" id="8319"/>
    <lineage>
        <taxon>Eukaryota</taxon>
        <taxon>Metazoa</taxon>
        <taxon>Chordata</taxon>
        <taxon>Craniata</taxon>
        <taxon>Vertebrata</taxon>
        <taxon>Euteleostomi</taxon>
        <taxon>Amphibia</taxon>
        <taxon>Batrachia</taxon>
        <taxon>Caudata</taxon>
        <taxon>Salamandroidea</taxon>
        <taxon>Salamandridae</taxon>
        <taxon>Pleurodelinae</taxon>
        <taxon>Pleurodeles</taxon>
    </lineage>
</organism>
<sequence>MLRPRRLTHQARWTHIGGVRQPAASPPGYRQPAQTPRSLGGRALQRLGRHTCVSTVAVHAAFPRDWSPTKALWTPFAAYQPVGSLQPGEGPGMWYRPAEKTGKREKERWCFMPLSVLVLRALFLLCLPGPRRSSLFYVYGSPDFRVPDVFSFRIAVGCAPGYPFP</sequence>
<feature type="region of interest" description="Disordered" evidence="1">
    <location>
        <begin position="17"/>
        <end position="37"/>
    </location>
</feature>
<protein>
    <submittedName>
        <fullName evidence="2">Uncharacterized protein</fullName>
    </submittedName>
</protein>
<keyword evidence="3" id="KW-1185">Reference proteome</keyword>